<feature type="domain" description="UBX" evidence="2">
    <location>
        <begin position="127"/>
        <end position="223"/>
    </location>
</feature>
<dbReference type="PANTHER" id="PTHR46424:SF1">
    <property type="entry name" value="UBX DOMAIN-CONTAINING PROTEIN 4"/>
    <property type="match status" value="1"/>
</dbReference>
<dbReference type="InterPro" id="IPR001012">
    <property type="entry name" value="UBX_dom"/>
</dbReference>
<reference evidence="3 4" key="1">
    <citation type="journal article" date="2011" name="Proc. Natl. Acad. Sci. U.S.A.">
        <title>Comparative genomics of xylose-fermenting fungi for enhanced biofuel production.</title>
        <authorList>
            <person name="Wohlbach D.J."/>
            <person name="Kuo A."/>
            <person name="Sato T.K."/>
            <person name="Potts K.M."/>
            <person name="Salamov A.A."/>
            <person name="LaButti K.M."/>
            <person name="Sun H."/>
            <person name="Clum A."/>
            <person name="Pangilinan J.L."/>
            <person name="Lindquist E.A."/>
            <person name="Lucas S."/>
            <person name="Lapidus A."/>
            <person name="Jin M."/>
            <person name="Gunawan C."/>
            <person name="Balan V."/>
            <person name="Dale B.E."/>
            <person name="Jeffries T.W."/>
            <person name="Zinkel R."/>
            <person name="Barry K.W."/>
            <person name="Grigoriev I.V."/>
            <person name="Gasch A.P."/>
        </authorList>
    </citation>
    <scope>NUCLEOTIDE SEQUENCE [LARGE SCALE GENOMIC DNA]</scope>
    <source>
        <strain evidence="4">ATCC 10573 / BCRC 21748 / CBS 615 / JCM 9827 / NBRC 10315 / NRRL Y-1498 / VKM Y-70</strain>
    </source>
</reference>
<dbReference type="EMBL" id="GL996515">
    <property type="protein sequence ID" value="EGV64705.1"/>
    <property type="molecule type" value="Genomic_DNA"/>
</dbReference>
<dbReference type="AlphaFoldDB" id="G3B2L1"/>
<dbReference type="eggNOG" id="KOG2689">
    <property type="taxonomic scope" value="Eukaryota"/>
</dbReference>
<dbReference type="OrthoDB" id="2445133at2759"/>
<dbReference type="GO" id="GO:0036503">
    <property type="term" value="P:ERAD pathway"/>
    <property type="evidence" value="ECO:0007669"/>
    <property type="project" value="TreeGrafter"/>
</dbReference>
<gene>
    <name evidence="3" type="ORF">CANTEDRAFT_113490</name>
</gene>
<accession>G3B2L1</accession>
<feature type="compositionally biased region" description="Basic and acidic residues" evidence="1">
    <location>
        <begin position="323"/>
        <end position="339"/>
    </location>
</feature>
<dbReference type="PROSITE" id="PS50033">
    <property type="entry name" value="UBX"/>
    <property type="match status" value="1"/>
</dbReference>
<dbReference type="GO" id="GO:0005783">
    <property type="term" value="C:endoplasmic reticulum"/>
    <property type="evidence" value="ECO:0007669"/>
    <property type="project" value="TreeGrafter"/>
</dbReference>
<evidence type="ECO:0000313" key="4">
    <source>
        <dbReference type="Proteomes" id="UP000000707"/>
    </source>
</evidence>
<dbReference type="STRING" id="590646.G3B2L1"/>
<feature type="compositionally biased region" description="Polar residues" evidence="1">
    <location>
        <begin position="341"/>
        <end position="353"/>
    </location>
</feature>
<dbReference type="RefSeq" id="XP_006685511.1">
    <property type="nucleotide sequence ID" value="XM_006685448.1"/>
</dbReference>
<name>G3B2L1_CANTC</name>
<dbReference type="SUPFAM" id="SSF54236">
    <property type="entry name" value="Ubiquitin-like"/>
    <property type="match status" value="1"/>
</dbReference>
<evidence type="ECO:0000259" key="2">
    <source>
        <dbReference type="PROSITE" id="PS50033"/>
    </source>
</evidence>
<dbReference type="SMART" id="SM00166">
    <property type="entry name" value="UBX"/>
    <property type="match status" value="1"/>
</dbReference>
<feature type="region of interest" description="Disordered" evidence="1">
    <location>
        <begin position="307"/>
        <end position="375"/>
    </location>
</feature>
<dbReference type="KEGG" id="cten:18246986"/>
<protein>
    <recommendedName>
        <fullName evidence="2">UBX domain-containing protein</fullName>
    </recommendedName>
</protein>
<dbReference type="HOGENOM" id="CLU_737694_0_0_1"/>
<evidence type="ECO:0000256" key="1">
    <source>
        <dbReference type="SAM" id="MobiDB-lite"/>
    </source>
</evidence>
<dbReference type="Pfam" id="PF23187">
    <property type="entry name" value="UBX7_N"/>
    <property type="match status" value="1"/>
</dbReference>
<dbReference type="GeneID" id="18246986"/>
<proteinExistence type="predicted"/>
<evidence type="ECO:0000313" key="3">
    <source>
        <dbReference type="EMBL" id="EGV64705.1"/>
    </source>
</evidence>
<dbReference type="PANTHER" id="PTHR46424">
    <property type="entry name" value="UBX DOMAIN-CONTAINING PROTEIN 4"/>
    <property type="match status" value="1"/>
</dbReference>
<feature type="compositionally biased region" description="Basic and acidic residues" evidence="1">
    <location>
        <begin position="356"/>
        <end position="375"/>
    </location>
</feature>
<dbReference type="CDD" id="cd01767">
    <property type="entry name" value="UBX"/>
    <property type="match status" value="1"/>
</dbReference>
<dbReference type="Pfam" id="PF00789">
    <property type="entry name" value="UBX"/>
    <property type="match status" value="1"/>
</dbReference>
<organism evidence="4">
    <name type="scientific">Candida tenuis (strain ATCC 10573 / BCRC 21748 / CBS 615 / JCM 9827 / NBRC 10315 / NRRL Y-1498 / VKM Y-70)</name>
    <name type="common">Yeast</name>
    <name type="synonym">Yamadazyma tenuis</name>
    <dbReference type="NCBI Taxonomy" id="590646"/>
    <lineage>
        <taxon>Eukaryota</taxon>
        <taxon>Fungi</taxon>
        <taxon>Dikarya</taxon>
        <taxon>Ascomycota</taxon>
        <taxon>Saccharomycotina</taxon>
        <taxon>Pichiomycetes</taxon>
        <taxon>Debaryomycetaceae</taxon>
        <taxon>Yamadazyma</taxon>
    </lineage>
</organism>
<dbReference type="Proteomes" id="UP000000707">
    <property type="component" value="Unassembled WGS sequence"/>
</dbReference>
<dbReference type="Gene3D" id="3.10.20.90">
    <property type="entry name" value="Phosphatidylinositol 3-kinase Catalytic Subunit, Chain A, domain 1"/>
    <property type="match status" value="1"/>
</dbReference>
<dbReference type="InterPro" id="IPR029071">
    <property type="entry name" value="Ubiquitin-like_domsf"/>
</dbReference>
<keyword evidence="4" id="KW-1185">Reference proteome</keyword>
<sequence>MMLDTSPPVLYSSAPEAFAASSAENKPVLIHTTKSKTGSPHPMFTANMTLIKQHFIALQVMNHTHDMDFLQHIVGEVIVPHVYIVKNNRVLLTMPHTSTSEFEYKLTSFIQQNHPVSELAGKANSAAGNDKCLLSVRLFDGTSLKHEFTGSSTLADVRNWLNTESEVEIIHSEPMPSFAHPDAQTPTAYSFQNPSIPRITYTKEDESRALAELDLCPRSVLMLKPVFNEAAVTSLYEQNSRLWSACKATAAKFSTVLHSFFNYAVDVESDDDHGGSYKLDDAHYNPSSSVLALDTTAKSLIHFEAHEADDKKQTLPEQPHNLNEPKDRINSTNGDDHSALKHSSSKQAVSSVTKIEIIRGDKSSSSEKKVSSEDQ</sequence>